<evidence type="ECO:0000313" key="3">
    <source>
        <dbReference type="Proteomes" id="UP000199042"/>
    </source>
</evidence>
<dbReference type="PANTHER" id="PTHR43037">
    <property type="entry name" value="UNNAMED PRODUCT-RELATED"/>
    <property type="match status" value="1"/>
</dbReference>
<proteinExistence type="predicted"/>
<dbReference type="RefSeq" id="WP_086986139.1">
    <property type="nucleotide sequence ID" value="NZ_FJNA01000002.1"/>
</dbReference>
<dbReference type="PANTHER" id="PTHR43037:SF1">
    <property type="entry name" value="BLL1128 PROTEIN"/>
    <property type="match status" value="1"/>
</dbReference>
<evidence type="ECO:0000313" key="2">
    <source>
        <dbReference type="EMBL" id="SEA65485.1"/>
    </source>
</evidence>
<dbReference type="Gene3D" id="3.40.50.1820">
    <property type="entry name" value="alpha/beta hydrolase"/>
    <property type="match status" value="1"/>
</dbReference>
<dbReference type="AlphaFoldDB" id="A0AB38A1H2"/>
<dbReference type="SUPFAM" id="SSF53474">
    <property type="entry name" value="alpha/beta-Hydrolases"/>
    <property type="match status" value="1"/>
</dbReference>
<evidence type="ECO:0000256" key="1">
    <source>
        <dbReference type="ARBA" id="ARBA00022729"/>
    </source>
</evidence>
<comment type="caution">
    <text evidence="2">The sequence shown here is derived from an EMBL/GenBank/DDBJ whole genome shotgun (WGS) entry which is preliminary data.</text>
</comment>
<keyword evidence="3" id="KW-1185">Reference proteome</keyword>
<reference evidence="2 3" key="1">
    <citation type="submission" date="2016-10" db="EMBL/GenBank/DDBJ databases">
        <authorList>
            <person name="Varghese N."/>
            <person name="Submissions S."/>
        </authorList>
    </citation>
    <scope>NUCLEOTIDE SEQUENCE [LARGE SCALE GENOMIC DNA]</scope>
    <source>
        <strain evidence="2 3">DSM 14526</strain>
    </source>
</reference>
<protein>
    <submittedName>
        <fullName evidence="2">Poly(3-hydroxybutyrate) depolymerase</fullName>
    </submittedName>
</protein>
<name>A0AB38A1H2_9LACT</name>
<dbReference type="Proteomes" id="UP000199042">
    <property type="component" value="Unassembled WGS sequence"/>
</dbReference>
<dbReference type="InterPro" id="IPR050955">
    <property type="entry name" value="Plant_Biomass_Hydrol_Est"/>
</dbReference>
<organism evidence="2 3">
    <name type="scientific">Trichococcus collinsii</name>
    <dbReference type="NCBI Taxonomy" id="157076"/>
    <lineage>
        <taxon>Bacteria</taxon>
        <taxon>Bacillati</taxon>
        <taxon>Bacillota</taxon>
        <taxon>Bacilli</taxon>
        <taxon>Lactobacillales</taxon>
        <taxon>Carnobacteriaceae</taxon>
        <taxon>Trichococcus</taxon>
    </lineage>
</organism>
<keyword evidence="1" id="KW-0732">Signal</keyword>
<sequence>MVDIISTKALYYYISSKAGCDPCKTIYLCAPTEASTSIESAEQFALKSGWQAIAEEQGAILVVPVALNGWNAEAVSLLMDIYNESKNSFHTRSGEAIWGRTGTLWCWETILYLVGYEEGATFAGNVLVSHPNMFAGVALVNGLPNDYSKAEAPSSHWMIKTVSEDYAVKNSGIPVHLWLFEENEEIAQKAVDYFGNSRSDDNPEEQVRLFVGDYSSEDTRLSKMIFEECFNHVIRWKNSPDGTLAQIDSKKEFYADPRFIRKKAVVGELSYDYFIHLPEKKTADQVTGLPLVFTLHGRGEPAWMFTTKNGWDLLADETQEFVLVSLDSPGNIWFMLRDNEVFEKVIAQMIEDYRIDETRVYLTGFSNGAIMAREMAYCRPHLFAGISPSNGPWFDSRSMQLKDDSKPPKEMAPEVSQMMKEFEKSGWEMPCAFFYGDNDPAANAQENSALEFMLRVNHCEEGLSRAYTEENYFTLGKGYKEGDRFQTEVYFREDQSARVCVTVMKNMPHGAIAEEARFTWEFLKQFYRPKGSKKVSEILGIK</sequence>
<accession>A0AB38A1H2</accession>
<dbReference type="EMBL" id="FNQH01000004">
    <property type="protein sequence ID" value="SEA65485.1"/>
    <property type="molecule type" value="Genomic_DNA"/>
</dbReference>
<dbReference type="InterPro" id="IPR029058">
    <property type="entry name" value="AB_hydrolase_fold"/>
</dbReference>
<gene>
    <name evidence="2" type="ORF">SAMN04488525_10492</name>
</gene>